<dbReference type="InterPro" id="IPR027417">
    <property type="entry name" value="P-loop_NTPase"/>
</dbReference>
<dbReference type="RefSeq" id="WP_247377229.1">
    <property type="nucleotide sequence ID" value="NZ_JALLGV010000003.1"/>
</dbReference>
<gene>
    <name evidence="3" type="ORF">ACFR9U_01940</name>
</gene>
<organism evidence="3 4">
    <name type="scientific">Halorientalis brevis</name>
    <dbReference type="NCBI Taxonomy" id="1126241"/>
    <lineage>
        <taxon>Archaea</taxon>
        <taxon>Methanobacteriati</taxon>
        <taxon>Methanobacteriota</taxon>
        <taxon>Stenosarchaea group</taxon>
        <taxon>Halobacteria</taxon>
        <taxon>Halobacteriales</taxon>
        <taxon>Haloarculaceae</taxon>
        <taxon>Halorientalis</taxon>
    </lineage>
</organism>
<dbReference type="EMBL" id="JBHUDJ010000001">
    <property type="protein sequence ID" value="MFD1585729.1"/>
    <property type="molecule type" value="Genomic_DNA"/>
</dbReference>
<keyword evidence="1" id="KW-0547">Nucleotide-binding</keyword>
<accession>A0ABD6C6R2</accession>
<proteinExistence type="predicted"/>
<dbReference type="Pfam" id="PF10609">
    <property type="entry name" value="ParA"/>
    <property type="match status" value="1"/>
</dbReference>
<comment type="caution">
    <text evidence="3">The sequence shown here is derived from an EMBL/GenBank/DDBJ whole genome shotgun (WGS) entry which is preliminary data.</text>
</comment>
<keyword evidence="2" id="KW-0067">ATP-binding</keyword>
<protein>
    <submittedName>
        <fullName evidence="3">MinD/ParA family protein</fullName>
    </submittedName>
</protein>
<keyword evidence="4" id="KW-1185">Reference proteome</keyword>
<reference evidence="3 4" key="1">
    <citation type="journal article" date="2019" name="Int. J. Syst. Evol. Microbiol.">
        <title>The Global Catalogue of Microorganisms (GCM) 10K type strain sequencing project: providing services to taxonomists for standard genome sequencing and annotation.</title>
        <authorList>
            <consortium name="The Broad Institute Genomics Platform"/>
            <consortium name="The Broad Institute Genome Sequencing Center for Infectious Disease"/>
            <person name="Wu L."/>
            <person name="Ma J."/>
        </authorList>
    </citation>
    <scope>NUCLEOTIDE SEQUENCE [LARGE SCALE GENOMIC DNA]</scope>
    <source>
        <strain evidence="3 4">CGMCC 1.12125</strain>
    </source>
</reference>
<dbReference type="PANTHER" id="PTHR43384:SF10">
    <property type="entry name" value="ATPASE INVOLVED IN CHROMOSOME PARTITIONING, PARA_MIND FAMILY"/>
    <property type="match status" value="1"/>
</dbReference>
<dbReference type="PANTHER" id="PTHR43384">
    <property type="entry name" value="SEPTUM SITE-DETERMINING PROTEIN MIND HOMOLOG, CHLOROPLASTIC-RELATED"/>
    <property type="match status" value="1"/>
</dbReference>
<evidence type="ECO:0000256" key="1">
    <source>
        <dbReference type="ARBA" id="ARBA00022741"/>
    </source>
</evidence>
<dbReference type="GO" id="GO:0005524">
    <property type="term" value="F:ATP binding"/>
    <property type="evidence" value="ECO:0007669"/>
    <property type="project" value="UniProtKB-KW"/>
</dbReference>
<dbReference type="InterPro" id="IPR050625">
    <property type="entry name" value="ParA/MinD_ATPase"/>
</dbReference>
<evidence type="ECO:0000256" key="2">
    <source>
        <dbReference type="ARBA" id="ARBA00022840"/>
    </source>
</evidence>
<evidence type="ECO:0000313" key="3">
    <source>
        <dbReference type="EMBL" id="MFD1585729.1"/>
    </source>
</evidence>
<dbReference type="Proteomes" id="UP001597119">
    <property type="component" value="Unassembled WGS sequence"/>
</dbReference>
<dbReference type="Gene3D" id="3.40.50.300">
    <property type="entry name" value="P-loop containing nucleotide triphosphate hydrolases"/>
    <property type="match status" value="1"/>
</dbReference>
<name>A0ABD6C6R2_9EURY</name>
<dbReference type="SUPFAM" id="SSF52540">
    <property type="entry name" value="P-loop containing nucleoside triphosphate hydrolases"/>
    <property type="match status" value="1"/>
</dbReference>
<dbReference type="InterPro" id="IPR033756">
    <property type="entry name" value="YlxH/NBP35"/>
</dbReference>
<dbReference type="AlphaFoldDB" id="A0ABD6C6R2"/>
<sequence length="234" mass="24225">MGEVYAIAGGKGGVGKTTATINTGIALEQEGHDVVIVDADLGMTNLGGMLGIEHTPTIHDVLSGRAPLSEALVEGPAGVTVLPGADRLEAFVDASPENLRPLIDELRSSFDAVIVDTGSGLCQETVVPMRVADSALLVTTPEEVAMEDTRKMADLADSVDTGLLGAVVVQAEPDTTIPEIADELGVTVLAAVPKDRDAASDEPVVVNYPDHLATQAYRTLAQKVGNFVTARASD</sequence>
<evidence type="ECO:0000313" key="4">
    <source>
        <dbReference type="Proteomes" id="UP001597119"/>
    </source>
</evidence>